<keyword evidence="4" id="KW-0732">Signal</keyword>
<keyword evidence="5" id="KW-1133">Transmembrane helix</keyword>
<evidence type="ECO:0000256" key="9">
    <source>
        <dbReference type="ARBA" id="ARBA00023306"/>
    </source>
</evidence>
<dbReference type="InterPro" id="IPR007110">
    <property type="entry name" value="Ig-like_dom"/>
</dbReference>
<dbReference type="GO" id="GO:0012505">
    <property type="term" value="C:endomembrane system"/>
    <property type="evidence" value="ECO:0007669"/>
    <property type="project" value="UniProtKB-SubCell"/>
</dbReference>
<evidence type="ECO:0000313" key="14">
    <source>
        <dbReference type="Ensembl" id="ENSGEVP00005029337.1"/>
    </source>
</evidence>
<gene>
    <name evidence="14" type="primary">HEPACAM</name>
</gene>
<evidence type="ECO:0000256" key="8">
    <source>
        <dbReference type="ARBA" id="ARBA00023180"/>
    </source>
</evidence>
<evidence type="ECO:0000256" key="12">
    <source>
        <dbReference type="SAM" id="MobiDB-lite"/>
    </source>
</evidence>
<reference evidence="14" key="3">
    <citation type="submission" date="2025-09" db="UniProtKB">
        <authorList>
            <consortium name="Ensembl"/>
        </authorList>
    </citation>
    <scope>IDENTIFICATION</scope>
</reference>
<evidence type="ECO:0000256" key="3">
    <source>
        <dbReference type="ARBA" id="ARBA00022692"/>
    </source>
</evidence>
<comment type="subcellular location">
    <subcellularLocation>
        <location evidence="1">Cytoplasm</location>
    </subcellularLocation>
    <subcellularLocation>
        <location evidence="11">Endomembrane system</location>
        <topology evidence="11">Single-pass type I membrane protein</topology>
    </subcellularLocation>
</comment>
<dbReference type="GO" id="GO:0005737">
    <property type="term" value="C:cytoplasm"/>
    <property type="evidence" value="ECO:0007669"/>
    <property type="project" value="UniProtKB-SubCell"/>
</dbReference>
<evidence type="ECO:0000313" key="15">
    <source>
        <dbReference type="Proteomes" id="UP000694390"/>
    </source>
</evidence>
<keyword evidence="2" id="KW-0963">Cytoplasm</keyword>
<keyword evidence="7" id="KW-1015">Disulfide bond</keyword>
<keyword evidence="10" id="KW-0393">Immunoglobulin domain</keyword>
<evidence type="ECO:0000259" key="13">
    <source>
        <dbReference type="PROSITE" id="PS50835"/>
    </source>
</evidence>
<keyword evidence="3" id="KW-0812">Transmembrane</keyword>
<dbReference type="AlphaFoldDB" id="A0A8C4YTJ0"/>
<dbReference type="OrthoDB" id="9891523at2759"/>
<evidence type="ECO:0000256" key="1">
    <source>
        <dbReference type="ARBA" id="ARBA00004496"/>
    </source>
</evidence>
<keyword evidence="6" id="KW-0472">Membrane</keyword>
<keyword evidence="15" id="KW-1185">Reference proteome</keyword>
<dbReference type="PANTHER" id="PTHR44888:SF2">
    <property type="entry name" value="HEPATIC AND GLIAL CELL ADHESION MOLECULE"/>
    <property type="match status" value="1"/>
</dbReference>
<reference evidence="14" key="1">
    <citation type="submission" date="2019-06" db="EMBL/GenBank/DDBJ databases">
        <title>G10K-VGP Goodes thornscrub tortoise genome, primary haplotype.</title>
        <authorList>
            <person name="Murphy B."/>
            <person name="Edwards T."/>
            <person name="Rhie A."/>
            <person name="Koren S."/>
            <person name="Phillippy A."/>
            <person name="Fedrigo O."/>
            <person name="Haase B."/>
            <person name="Mountcastle J."/>
            <person name="Lewin H."/>
            <person name="Damas J."/>
            <person name="Howe K."/>
            <person name="Formenti G."/>
            <person name="Myers G."/>
            <person name="Durbin R."/>
            <person name="Jarvis E.D."/>
        </authorList>
    </citation>
    <scope>NUCLEOTIDE SEQUENCE [LARGE SCALE GENOMIC DNA]</scope>
</reference>
<dbReference type="InterPro" id="IPR003598">
    <property type="entry name" value="Ig_sub2"/>
</dbReference>
<evidence type="ECO:0000256" key="7">
    <source>
        <dbReference type="ARBA" id="ARBA00023157"/>
    </source>
</evidence>
<dbReference type="InterPro" id="IPR003599">
    <property type="entry name" value="Ig_sub"/>
</dbReference>
<feature type="domain" description="Ig-like" evidence="13">
    <location>
        <begin position="137"/>
        <end position="223"/>
    </location>
</feature>
<dbReference type="InterPro" id="IPR052280">
    <property type="entry name" value="HEPACAM_domain"/>
</dbReference>
<dbReference type="Pfam" id="PF13927">
    <property type="entry name" value="Ig_3"/>
    <property type="match status" value="1"/>
</dbReference>
<dbReference type="SMART" id="SM00409">
    <property type="entry name" value="IG"/>
    <property type="match status" value="2"/>
</dbReference>
<feature type="region of interest" description="Disordered" evidence="12">
    <location>
        <begin position="294"/>
        <end position="381"/>
    </location>
</feature>
<dbReference type="FunFam" id="2.60.40.10:FF:000786">
    <property type="entry name" value="hepatocyte cell adhesion molecule isoform X2"/>
    <property type="match status" value="1"/>
</dbReference>
<feature type="compositionally biased region" description="Low complexity" evidence="12">
    <location>
        <begin position="303"/>
        <end position="312"/>
    </location>
</feature>
<dbReference type="Ensembl" id="ENSGEVT00005030819.1">
    <property type="protein sequence ID" value="ENSGEVP00005029337.1"/>
    <property type="gene ID" value="ENSGEVG00005020530.1"/>
</dbReference>
<reference evidence="14" key="2">
    <citation type="submission" date="2025-08" db="UniProtKB">
        <authorList>
            <consortium name="Ensembl"/>
        </authorList>
    </citation>
    <scope>IDENTIFICATION</scope>
</reference>
<protein>
    <submittedName>
        <fullName evidence="14">Hepatic and glial cell adhesion molecule</fullName>
    </submittedName>
</protein>
<keyword evidence="8" id="KW-0325">Glycoprotein</keyword>
<dbReference type="PROSITE" id="PS50835">
    <property type="entry name" value="IG_LIKE"/>
    <property type="match status" value="1"/>
</dbReference>
<organism evidence="14 15">
    <name type="scientific">Gopherus evgoodei</name>
    <name type="common">Goodes thornscrub tortoise</name>
    <dbReference type="NCBI Taxonomy" id="1825980"/>
    <lineage>
        <taxon>Eukaryota</taxon>
        <taxon>Metazoa</taxon>
        <taxon>Chordata</taxon>
        <taxon>Craniata</taxon>
        <taxon>Vertebrata</taxon>
        <taxon>Euteleostomi</taxon>
        <taxon>Archelosauria</taxon>
        <taxon>Testudinata</taxon>
        <taxon>Testudines</taxon>
        <taxon>Cryptodira</taxon>
        <taxon>Durocryptodira</taxon>
        <taxon>Testudinoidea</taxon>
        <taxon>Testudinidae</taxon>
        <taxon>Gopherus</taxon>
    </lineage>
</organism>
<dbReference type="GeneTree" id="ENSGT01130000278319"/>
<evidence type="ECO:0000256" key="2">
    <source>
        <dbReference type="ARBA" id="ARBA00022490"/>
    </source>
</evidence>
<dbReference type="Gene3D" id="2.60.40.10">
    <property type="entry name" value="Immunoglobulins"/>
    <property type="match status" value="2"/>
</dbReference>
<accession>A0A8C4YTJ0</accession>
<dbReference type="Proteomes" id="UP000694390">
    <property type="component" value="Chromosome 19"/>
</dbReference>
<evidence type="ECO:0000256" key="4">
    <source>
        <dbReference type="ARBA" id="ARBA00022729"/>
    </source>
</evidence>
<dbReference type="SUPFAM" id="SSF48726">
    <property type="entry name" value="Immunoglobulin"/>
    <property type="match status" value="2"/>
</dbReference>
<name>A0A8C4YTJ0_9SAUR</name>
<dbReference type="SMART" id="SM00408">
    <property type="entry name" value="IGc2"/>
    <property type="match status" value="1"/>
</dbReference>
<dbReference type="InterPro" id="IPR013106">
    <property type="entry name" value="Ig_V-set"/>
</dbReference>
<evidence type="ECO:0000256" key="5">
    <source>
        <dbReference type="ARBA" id="ARBA00022989"/>
    </source>
</evidence>
<proteinExistence type="predicted"/>
<sequence length="381" mass="42234">ERRPSTFINCISRQLRLSLLEGVNITSPVLLIHGTVGKPALLSVRYTSTSSDKPVVKWQLKRDKPTTVVQSIGTEIIGNLRPDYKDRIKILENGSLLISHLQLSDEGTYEVEISITDDTFTGEKNINLTVDIPISKPHVVLASSTVLELSEYFTLNCSHENGTKPTYTWLKDGKPLSNDSRLLLSHDQKVLTITRVLMSDDDIYSCLVENPISRGRSVPIKLTVYSKYSDSADMWGKAYSLCGDIVHSTCCRKNVTEVCCCFCTVEIVPRSGEHECRNPVALYILKDKVSESFQQARTAAEQGPPSYSSSPPGRSPGPPVRSARRYHRSPAQSPASTRTHKSPPRSPGSPVRSRSATRMLRTAGVHIIREQEEANSVEIKA</sequence>
<dbReference type="Pfam" id="PF07686">
    <property type="entry name" value="V-set"/>
    <property type="match status" value="1"/>
</dbReference>
<dbReference type="InterPro" id="IPR013783">
    <property type="entry name" value="Ig-like_fold"/>
</dbReference>
<keyword evidence="9" id="KW-0131">Cell cycle</keyword>
<dbReference type="PANTHER" id="PTHR44888">
    <property type="entry name" value="HEPACAM FAMILY MEMBER 2-RELATED"/>
    <property type="match status" value="1"/>
</dbReference>
<evidence type="ECO:0000256" key="11">
    <source>
        <dbReference type="ARBA" id="ARBA00046288"/>
    </source>
</evidence>
<evidence type="ECO:0000256" key="6">
    <source>
        <dbReference type="ARBA" id="ARBA00023136"/>
    </source>
</evidence>
<evidence type="ECO:0000256" key="10">
    <source>
        <dbReference type="ARBA" id="ARBA00023319"/>
    </source>
</evidence>
<dbReference type="InterPro" id="IPR036179">
    <property type="entry name" value="Ig-like_dom_sf"/>
</dbReference>